<keyword evidence="1" id="KW-0812">Transmembrane</keyword>
<dbReference type="AlphaFoldDB" id="A0A5C6CVL3"/>
<keyword evidence="1" id="KW-1133">Transmembrane helix</keyword>
<name>A0A5C6CVL3_9BACT</name>
<evidence type="ECO:0000256" key="1">
    <source>
        <dbReference type="SAM" id="Phobius"/>
    </source>
</evidence>
<organism evidence="2 3">
    <name type="scientific">Bythopirellula polymerisocia</name>
    <dbReference type="NCBI Taxonomy" id="2528003"/>
    <lineage>
        <taxon>Bacteria</taxon>
        <taxon>Pseudomonadati</taxon>
        <taxon>Planctomycetota</taxon>
        <taxon>Planctomycetia</taxon>
        <taxon>Pirellulales</taxon>
        <taxon>Lacipirellulaceae</taxon>
        <taxon>Bythopirellula</taxon>
    </lineage>
</organism>
<comment type="caution">
    <text evidence="2">The sequence shown here is derived from an EMBL/GenBank/DDBJ whole genome shotgun (WGS) entry which is preliminary data.</text>
</comment>
<proteinExistence type="predicted"/>
<gene>
    <name evidence="2" type="ORF">Pla144_23240</name>
</gene>
<feature type="transmembrane region" description="Helical" evidence="1">
    <location>
        <begin position="49"/>
        <end position="66"/>
    </location>
</feature>
<dbReference type="Proteomes" id="UP000318437">
    <property type="component" value="Unassembled WGS sequence"/>
</dbReference>
<reference evidence="2 3" key="1">
    <citation type="submission" date="2019-02" db="EMBL/GenBank/DDBJ databases">
        <title>Deep-cultivation of Planctomycetes and their phenomic and genomic characterization uncovers novel biology.</title>
        <authorList>
            <person name="Wiegand S."/>
            <person name="Jogler M."/>
            <person name="Boedeker C."/>
            <person name="Pinto D."/>
            <person name="Vollmers J."/>
            <person name="Rivas-Marin E."/>
            <person name="Kohn T."/>
            <person name="Peeters S.H."/>
            <person name="Heuer A."/>
            <person name="Rast P."/>
            <person name="Oberbeckmann S."/>
            <person name="Bunk B."/>
            <person name="Jeske O."/>
            <person name="Meyerdierks A."/>
            <person name="Storesund J.E."/>
            <person name="Kallscheuer N."/>
            <person name="Luecker S."/>
            <person name="Lage O.M."/>
            <person name="Pohl T."/>
            <person name="Merkel B.J."/>
            <person name="Hornburger P."/>
            <person name="Mueller R.-W."/>
            <person name="Bruemmer F."/>
            <person name="Labrenz M."/>
            <person name="Spormann A.M."/>
            <person name="Op Den Camp H."/>
            <person name="Overmann J."/>
            <person name="Amann R."/>
            <person name="Jetten M.S.M."/>
            <person name="Mascher T."/>
            <person name="Medema M.H."/>
            <person name="Devos D.P."/>
            <person name="Kaster A.-K."/>
            <person name="Ovreas L."/>
            <person name="Rohde M."/>
            <person name="Galperin M.Y."/>
            <person name="Jogler C."/>
        </authorList>
    </citation>
    <scope>NUCLEOTIDE SEQUENCE [LARGE SCALE GENOMIC DNA]</scope>
    <source>
        <strain evidence="2 3">Pla144</strain>
    </source>
</reference>
<accession>A0A5C6CVL3</accession>
<sequence length="100" mass="11333">MPQAVVVLMLLWAMNPGNPYAYYNLLRVVCCGVFAYLAYKASDREKKEWAWVLGILALVYNPLFRVHLNRELWSLVNLVTIAIAIASAFALKVDEVDDNS</sequence>
<dbReference type="Pfam" id="PF20619">
    <property type="entry name" value="DUF6804"/>
    <property type="match status" value="1"/>
</dbReference>
<dbReference type="EMBL" id="SJPS01000003">
    <property type="protein sequence ID" value="TWU27547.1"/>
    <property type="molecule type" value="Genomic_DNA"/>
</dbReference>
<feature type="transmembrane region" description="Helical" evidence="1">
    <location>
        <begin position="72"/>
        <end position="91"/>
    </location>
</feature>
<evidence type="ECO:0000313" key="2">
    <source>
        <dbReference type="EMBL" id="TWU27547.1"/>
    </source>
</evidence>
<protein>
    <submittedName>
        <fullName evidence="2">Uncharacterized protein</fullName>
    </submittedName>
</protein>
<keyword evidence="3" id="KW-1185">Reference proteome</keyword>
<dbReference type="InterPro" id="IPR046548">
    <property type="entry name" value="DUF6804"/>
</dbReference>
<feature type="transmembrane region" description="Helical" evidence="1">
    <location>
        <begin position="20"/>
        <end position="37"/>
    </location>
</feature>
<keyword evidence="1" id="KW-0472">Membrane</keyword>
<evidence type="ECO:0000313" key="3">
    <source>
        <dbReference type="Proteomes" id="UP000318437"/>
    </source>
</evidence>